<dbReference type="RefSeq" id="WP_013861931.1">
    <property type="nucleotide sequence ID" value="NC_015635.1"/>
</dbReference>
<reference evidence="1 2" key="1">
    <citation type="submission" date="2011-05" db="EMBL/GenBank/DDBJ databases">
        <title>Whole genome sequence of Microlunatus phosphovorus NM-1.</title>
        <authorList>
            <person name="Hosoyama A."/>
            <person name="Sasaki K."/>
            <person name="Harada T."/>
            <person name="Igarashi R."/>
            <person name="Kawakoshi A."/>
            <person name="Sasagawa M."/>
            <person name="Fukada J."/>
            <person name="Nakamura S."/>
            <person name="Katano Y."/>
            <person name="Hanada S."/>
            <person name="Kamagata Y."/>
            <person name="Nakamura N."/>
            <person name="Yamazaki S."/>
            <person name="Fujita N."/>
        </authorList>
    </citation>
    <scope>NUCLEOTIDE SEQUENCE [LARGE SCALE GENOMIC DNA]</scope>
    <source>
        <strain evidence="2">ATCC 700054 / DSM 10555 / JCM 9379 / NBRC 101784 / NCIMB 13414 / VKM Ac-1990 / NM-1</strain>
    </source>
</reference>
<dbReference type="PROSITE" id="PS00175">
    <property type="entry name" value="PG_MUTASE"/>
    <property type="match status" value="1"/>
</dbReference>
<accession>F5XMX5</accession>
<dbReference type="Pfam" id="PF00300">
    <property type="entry name" value="His_Phos_1"/>
    <property type="match status" value="1"/>
</dbReference>
<dbReference type="SUPFAM" id="SSF53254">
    <property type="entry name" value="Phosphoglycerate mutase-like"/>
    <property type="match status" value="1"/>
</dbReference>
<dbReference type="InterPro" id="IPR013078">
    <property type="entry name" value="His_Pase_superF_clade-1"/>
</dbReference>
<dbReference type="AlphaFoldDB" id="F5XMX5"/>
<gene>
    <name evidence="1" type="ordered locus">MLP_10340</name>
</gene>
<dbReference type="OrthoDB" id="9793115at2"/>
<dbReference type="PANTHER" id="PTHR48100">
    <property type="entry name" value="BROAD-SPECIFICITY PHOSPHATASE YOR283W-RELATED"/>
    <property type="match status" value="1"/>
</dbReference>
<dbReference type="Proteomes" id="UP000007947">
    <property type="component" value="Chromosome"/>
</dbReference>
<evidence type="ECO:0000313" key="1">
    <source>
        <dbReference type="EMBL" id="BAK34048.1"/>
    </source>
</evidence>
<dbReference type="GO" id="GO:0016791">
    <property type="term" value="F:phosphatase activity"/>
    <property type="evidence" value="ECO:0007669"/>
    <property type="project" value="TreeGrafter"/>
</dbReference>
<dbReference type="HOGENOM" id="CLU_033323_9_5_11"/>
<dbReference type="InterPro" id="IPR029033">
    <property type="entry name" value="His_PPase_superfam"/>
</dbReference>
<dbReference type="InterPro" id="IPR001345">
    <property type="entry name" value="PG/BPGM_mutase_AS"/>
</dbReference>
<evidence type="ECO:0000313" key="2">
    <source>
        <dbReference type="Proteomes" id="UP000007947"/>
    </source>
</evidence>
<name>F5XMX5_MICPN</name>
<dbReference type="KEGG" id="mph:MLP_10340"/>
<proteinExistence type="predicted"/>
<dbReference type="eggNOG" id="COG0406">
    <property type="taxonomic scope" value="Bacteria"/>
</dbReference>
<evidence type="ECO:0008006" key="3">
    <source>
        <dbReference type="Google" id="ProtNLM"/>
    </source>
</evidence>
<dbReference type="STRING" id="1032480.MLP_10340"/>
<sequence>MRLLLIRHGQTPNNVSGALDTAIPGAGLTRLGHTQAIAVPPALGDERIAAIYASRLTRTQLTAAPLARVRRLDVTVTAGLEEISAGTLEMRADPEALRGYVDCLVSWVHGDLSHSVPGGMSGHEFWECYDGAIRTVAAAHDPESTVAVFSHGAAIRVYTALATGLRPEAVADLSIANTGMAVLEGDPDIGWRLARWSSTPLGGVDLLDHRAHDVTGESVEETSAADGEPPLAP</sequence>
<dbReference type="Gene3D" id="3.40.50.1240">
    <property type="entry name" value="Phosphoglycerate mutase-like"/>
    <property type="match status" value="1"/>
</dbReference>
<dbReference type="SMART" id="SM00855">
    <property type="entry name" value="PGAM"/>
    <property type="match status" value="1"/>
</dbReference>
<protein>
    <recommendedName>
        <fullName evidence="3">Phosphoglycerate mutase family protein</fullName>
    </recommendedName>
</protein>
<dbReference type="EMBL" id="AP012204">
    <property type="protein sequence ID" value="BAK34048.1"/>
    <property type="molecule type" value="Genomic_DNA"/>
</dbReference>
<dbReference type="GO" id="GO:0005737">
    <property type="term" value="C:cytoplasm"/>
    <property type="evidence" value="ECO:0007669"/>
    <property type="project" value="TreeGrafter"/>
</dbReference>
<keyword evidence="2" id="KW-1185">Reference proteome</keyword>
<organism evidence="1 2">
    <name type="scientific">Microlunatus phosphovorus (strain ATCC 700054 / DSM 10555 / JCM 9379 / NBRC 101784 / NCIMB 13414 / VKM Ac-1990 / NM-1)</name>
    <dbReference type="NCBI Taxonomy" id="1032480"/>
    <lineage>
        <taxon>Bacteria</taxon>
        <taxon>Bacillati</taxon>
        <taxon>Actinomycetota</taxon>
        <taxon>Actinomycetes</taxon>
        <taxon>Propionibacteriales</taxon>
        <taxon>Propionibacteriaceae</taxon>
        <taxon>Microlunatus</taxon>
    </lineage>
</organism>
<dbReference type="InterPro" id="IPR050275">
    <property type="entry name" value="PGM_Phosphatase"/>
</dbReference>
<dbReference type="PANTHER" id="PTHR48100:SF58">
    <property type="entry name" value="PE-PGRS FAMILY PROTEIN PE_PGRS11"/>
    <property type="match status" value="1"/>
</dbReference>
<dbReference type="CDD" id="cd07067">
    <property type="entry name" value="HP_PGM_like"/>
    <property type="match status" value="1"/>
</dbReference>